<gene>
    <name evidence="3" type="ORF">OSTQU699_LOCUS7712</name>
</gene>
<comment type="caution">
    <text evidence="3">The sequence shown here is derived from an EMBL/GenBank/DDBJ whole genome shotgun (WGS) entry which is preliminary data.</text>
</comment>
<organism evidence="3 4">
    <name type="scientific">Ostreobium quekettii</name>
    <dbReference type="NCBI Taxonomy" id="121088"/>
    <lineage>
        <taxon>Eukaryota</taxon>
        <taxon>Viridiplantae</taxon>
        <taxon>Chlorophyta</taxon>
        <taxon>core chlorophytes</taxon>
        <taxon>Ulvophyceae</taxon>
        <taxon>TCBD clade</taxon>
        <taxon>Bryopsidales</taxon>
        <taxon>Ostreobineae</taxon>
        <taxon>Ostreobiaceae</taxon>
        <taxon>Ostreobium</taxon>
    </lineage>
</organism>
<evidence type="ECO:0000256" key="2">
    <source>
        <dbReference type="SAM" id="Phobius"/>
    </source>
</evidence>
<evidence type="ECO:0000313" key="4">
    <source>
        <dbReference type="Proteomes" id="UP000708148"/>
    </source>
</evidence>
<evidence type="ECO:0000313" key="3">
    <source>
        <dbReference type="EMBL" id="CAD7702355.1"/>
    </source>
</evidence>
<dbReference type="EMBL" id="CAJHUC010001798">
    <property type="protein sequence ID" value="CAD7702355.1"/>
    <property type="molecule type" value="Genomic_DNA"/>
</dbReference>
<evidence type="ECO:0000256" key="1">
    <source>
        <dbReference type="SAM" id="MobiDB-lite"/>
    </source>
</evidence>
<protein>
    <submittedName>
        <fullName evidence="3">Uncharacterized protein</fullName>
    </submittedName>
</protein>
<reference evidence="3" key="1">
    <citation type="submission" date="2020-12" db="EMBL/GenBank/DDBJ databases">
        <authorList>
            <person name="Iha C."/>
        </authorList>
    </citation>
    <scope>NUCLEOTIDE SEQUENCE</scope>
</reference>
<keyword evidence="2" id="KW-1133">Transmembrane helix</keyword>
<feature type="transmembrane region" description="Helical" evidence="2">
    <location>
        <begin position="171"/>
        <end position="192"/>
    </location>
</feature>
<keyword evidence="2" id="KW-0812">Transmembrane</keyword>
<feature type="region of interest" description="Disordered" evidence="1">
    <location>
        <begin position="126"/>
        <end position="156"/>
    </location>
</feature>
<sequence length="196" mass="21452">MKKQAELESGEAFNRVVPPDTVVGAELVGDELAQKFVSDINKALNVLKTTRDMSLNEVKLTITIEGPRERELRRLGLEKESGASRDEMAGVLDEVSRGKVPNDRIALKALAEEINDWTSTLAQVTGSAEPSGVAPTSGWREGQARPPIGRDKSEEPQSLVDMLPDWMGYSYLYLLSAVPLFIGVTIVVILFVNSLK</sequence>
<dbReference type="AlphaFoldDB" id="A0A8S1JAE3"/>
<name>A0A8S1JAE3_9CHLO</name>
<dbReference type="OrthoDB" id="2018626at2759"/>
<accession>A0A8S1JAE3</accession>
<keyword evidence="4" id="KW-1185">Reference proteome</keyword>
<dbReference type="Proteomes" id="UP000708148">
    <property type="component" value="Unassembled WGS sequence"/>
</dbReference>
<proteinExistence type="predicted"/>
<keyword evidence="2" id="KW-0472">Membrane</keyword>